<organism evidence="3 4">
    <name type="scientific">Desulfobacula phenolica</name>
    <dbReference type="NCBI Taxonomy" id="90732"/>
    <lineage>
        <taxon>Bacteria</taxon>
        <taxon>Pseudomonadati</taxon>
        <taxon>Thermodesulfobacteriota</taxon>
        <taxon>Desulfobacteria</taxon>
        <taxon>Desulfobacterales</taxon>
        <taxon>Desulfobacteraceae</taxon>
        <taxon>Desulfobacula</taxon>
    </lineage>
</organism>
<reference evidence="4" key="1">
    <citation type="submission" date="2016-10" db="EMBL/GenBank/DDBJ databases">
        <authorList>
            <person name="Varghese N."/>
            <person name="Submissions S."/>
        </authorList>
    </citation>
    <scope>NUCLEOTIDE SEQUENCE [LARGE SCALE GENOMIC DNA]</scope>
    <source>
        <strain evidence="4">DSM 3384</strain>
    </source>
</reference>
<dbReference type="EMBL" id="FNLL01000006">
    <property type="protein sequence ID" value="SDU26193.1"/>
    <property type="molecule type" value="Genomic_DNA"/>
</dbReference>
<sequence length="137" mass="16017">METTKTMDIHYCLNNESYMNENQLVYFKNKLSWLKMELIEKIHQTKRQIKTTGSAHPDILDRSNSLVDIEQQLWVQERNTSLVKQIDAALRRIEDGSFGYCQITGDKIGLRRLEALPFTNLSVQALEQIEMIPQKVF</sequence>
<proteinExistence type="predicted"/>
<feature type="domain" description="DnaK suppressor protein DksA N-terminal" evidence="2">
    <location>
        <begin position="23"/>
        <end position="93"/>
    </location>
</feature>
<dbReference type="InterPro" id="IPR048489">
    <property type="entry name" value="DksA_N"/>
</dbReference>
<accession>A0A1H2H304</accession>
<feature type="zinc finger region" description="dksA C4-type" evidence="1">
    <location>
        <begin position="101"/>
        <end position="125"/>
    </location>
</feature>
<keyword evidence="4" id="KW-1185">Reference proteome</keyword>
<evidence type="ECO:0000313" key="4">
    <source>
        <dbReference type="Proteomes" id="UP000199608"/>
    </source>
</evidence>
<evidence type="ECO:0000259" key="2">
    <source>
        <dbReference type="Pfam" id="PF21157"/>
    </source>
</evidence>
<protein>
    <submittedName>
        <fullName evidence="3">Transcriptional regulator, TraR/DksA family</fullName>
    </submittedName>
</protein>
<evidence type="ECO:0000313" key="3">
    <source>
        <dbReference type="EMBL" id="SDU26193.1"/>
    </source>
</evidence>
<gene>
    <name evidence="3" type="ORF">SAMN04487931_10618</name>
</gene>
<name>A0A1H2H304_9BACT</name>
<dbReference type="Gene3D" id="1.20.120.910">
    <property type="entry name" value="DksA, coiled-coil domain"/>
    <property type="match status" value="1"/>
</dbReference>
<dbReference type="PANTHER" id="PTHR33823">
    <property type="entry name" value="RNA POLYMERASE-BINDING TRANSCRIPTION FACTOR DKSA-RELATED"/>
    <property type="match status" value="1"/>
</dbReference>
<dbReference type="PROSITE" id="PS51128">
    <property type="entry name" value="ZF_DKSA_2"/>
    <property type="match status" value="1"/>
</dbReference>
<dbReference type="RefSeq" id="WP_092233924.1">
    <property type="nucleotide sequence ID" value="NZ_FNLL01000006.1"/>
</dbReference>
<dbReference type="AlphaFoldDB" id="A0A1H2H304"/>
<dbReference type="SUPFAM" id="SSF109635">
    <property type="entry name" value="DnaK suppressor protein DksA, alpha-hairpin domain"/>
    <property type="match status" value="1"/>
</dbReference>
<dbReference type="Pfam" id="PF21157">
    <property type="entry name" value="DksA_N"/>
    <property type="match status" value="1"/>
</dbReference>
<evidence type="ECO:0000256" key="1">
    <source>
        <dbReference type="PROSITE-ProRule" id="PRU00510"/>
    </source>
</evidence>
<dbReference type="Proteomes" id="UP000199608">
    <property type="component" value="Unassembled WGS sequence"/>
</dbReference>
<dbReference type="PANTHER" id="PTHR33823:SF2">
    <property type="entry name" value="RNA POLYMERASE-BINDING TRANSCRIPTION FACTOR DKSA"/>
    <property type="match status" value="1"/>
</dbReference>
<dbReference type="InterPro" id="IPR037187">
    <property type="entry name" value="DnaK_N"/>
</dbReference>